<evidence type="ECO:0000256" key="8">
    <source>
        <dbReference type="ARBA" id="ARBA00023015"/>
    </source>
</evidence>
<dbReference type="PANTHER" id="PTHR46577">
    <property type="entry name" value="HTH-TYPE TRANSCRIPTIONAL REGULATORY PROTEIN GABR"/>
    <property type="match status" value="1"/>
</dbReference>
<dbReference type="SUPFAM" id="SSF46785">
    <property type="entry name" value="Winged helix' DNA-binding domain"/>
    <property type="match status" value="1"/>
</dbReference>
<name>A0A7S8ECU3_9CHLR</name>
<dbReference type="InterPro" id="IPR036390">
    <property type="entry name" value="WH_DNA-bd_sf"/>
</dbReference>
<dbReference type="EMBL" id="CP062983">
    <property type="protein sequence ID" value="QPC84398.1"/>
    <property type="molecule type" value="Genomic_DNA"/>
</dbReference>
<dbReference type="GO" id="GO:0008483">
    <property type="term" value="F:transaminase activity"/>
    <property type="evidence" value="ECO:0007669"/>
    <property type="project" value="UniProtKB-KW"/>
</dbReference>
<accession>A0A7S8ECU3</accession>
<dbReference type="GO" id="GO:0030170">
    <property type="term" value="F:pyridoxal phosphate binding"/>
    <property type="evidence" value="ECO:0007669"/>
    <property type="project" value="InterPro"/>
</dbReference>
<dbReference type="PRINTS" id="PR00035">
    <property type="entry name" value="HTHGNTR"/>
</dbReference>
<dbReference type="SUPFAM" id="SSF53383">
    <property type="entry name" value="PLP-dependent transferases"/>
    <property type="match status" value="1"/>
</dbReference>
<dbReference type="CDD" id="cd07377">
    <property type="entry name" value="WHTH_GntR"/>
    <property type="match status" value="1"/>
</dbReference>
<keyword evidence="7" id="KW-0663">Pyridoxal phosphate</keyword>
<feature type="domain" description="HTH gntR-type" evidence="11">
    <location>
        <begin position="16"/>
        <end position="84"/>
    </location>
</feature>
<evidence type="ECO:0000256" key="5">
    <source>
        <dbReference type="ARBA" id="ARBA00022576"/>
    </source>
</evidence>
<dbReference type="CDD" id="cd00609">
    <property type="entry name" value="AAT_like"/>
    <property type="match status" value="1"/>
</dbReference>
<keyword evidence="9" id="KW-0238">DNA-binding</keyword>
<dbReference type="PROSITE" id="PS50949">
    <property type="entry name" value="HTH_GNTR"/>
    <property type="match status" value="1"/>
</dbReference>
<reference evidence="12 13" key="1">
    <citation type="submission" date="2020-02" db="EMBL/GenBank/DDBJ databases">
        <authorList>
            <person name="Zheng R.K."/>
            <person name="Sun C.M."/>
        </authorList>
    </citation>
    <scope>NUCLEOTIDE SEQUENCE [LARGE SCALE GENOMIC DNA]</scope>
    <source>
        <strain evidence="13">rifampicinis</strain>
    </source>
</reference>
<dbReference type="Pfam" id="PF00155">
    <property type="entry name" value="Aminotran_1_2"/>
    <property type="match status" value="1"/>
</dbReference>
<dbReference type="Gene3D" id="3.90.1150.10">
    <property type="entry name" value="Aspartate Aminotransferase, domain 1"/>
    <property type="match status" value="1"/>
</dbReference>
<dbReference type="GO" id="GO:0003700">
    <property type="term" value="F:DNA-binding transcription factor activity"/>
    <property type="evidence" value="ECO:0007669"/>
    <property type="project" value="InterPro"/>
</dbReference>
<comment type="similarity">
    <text evidence="2">In the C-terminal section; belongs to the class-I pyridoxal-phosphate-dependent aminotransferase family.</text>
</comment>
<keyword evidence="10" id="KW-0804">Transcription</keyword>
<evidence type="ECO:0000256" key="2">
    <source>
        <dbReference type="ARBA" id="ARBA00005384"/>
    </source>
</evidence>
<evidence type="ECO:0000256" key="3">
    <source>
        <dbReference type="ARBA" id="ARBA00007441"/>
    </source>
</evidence>
<proteinExistence type="inferred from homology"/>
<evidence type="ECO:0000256" key="9">
    <source>
        <dbReference type="ARBA" id="ARBA00023125"/>
    </source>
</evidence>
<evidence type="ECO:0000256" key="4">
    <source>
        <dbReference type="ARBA" id="ARBA00011738"/>
    </source>
</evidence>
<evidence type="ECO:0000256" key="7">
    <source>
        <dbReference type="ARBA" id="ARBA00022898"/>
    </source>
</evidence>
<evidence type="ECO:0000313" key="12">
    <source>
        <dbReference type="EMBL" id="QPC84398.1"/>
    </source>
</evidence>
<evidence type="ECO:0000256" key="1">
    <source>
        <dbReference type="ARBA" id="ARBA00001933"/>
    </source>
</evidence>
<dbReference type="InterPro" id="IPR000524">
    <property type="entry name" value="Tscrpt_reg_HTH_GntR"/>
</dbReference>
<dbReference type="PANTHER" id="PTHR46577:SF2">
    <property type="entry name" value="TRANSCRIPTIONAL REGULATORY PROTEIN"/>
    <property type="match status" value="1"/>
</dbReference>
<evidence type="ECO:0000259" key="11">
    <source>
        <dbReference type="PROSITE" id="PS50949"/>
    </source>
</evidence>
<dbReference type="InterPro" id="IPR004839">
    <property type="entry name" value="Aminotransferase_I/II_large"/>
</dbReference>
<gene>
    <name evidence="12" type="ORF">G4Y79_08485</name>
</gene>
<keyword evidence="13" id="KW-1185">Reference proteome</keyword>
<dbReference type="GO" id="GO:0003677">
    <property type="term" value="F:DNA binding"/>
    <property type="evidence" value="ECO:0007669"/>
    <property type="project" value="UniProtKB-KW"/>
</dbReference>
<dbReference type="InterPro" id="IPR015421">
    <property type="entry name" value="PyrdxlP-dep_Trfase_major"/>
</dbReference>
<evidence type="ECO:0000256" key="6">
    <source>
        <dbReference type="ARBA" id="ARBA00022679"/>
    </source>
</evidence>
<dbReference type="RefSeq" id="WP_195172461.1">
    <property type="nucleotide sequence ID" value="NZ_CP062983.1"/>
</dbReference>
<comment type="cofactor">
    <cofactor evidence="1">
        <name>pyridoxal 5'-phosphate</name>
        <dbReference type="ChEBI" id="CHEBI:597326"/>
    </cofactor>
</comment>
<dbReference type="Gene3D" id="1.10.10.10">
    <property type="entry name" value="Winged helix-like DNA-binding domain superfamily/Winged helix DNA-binding domain"/>
    <property type="match status" value="1"/>
</dbReference>
<dbReference type="InterPro" id="IPR051446">
    <property type="entry name" value="HTH_trans_reg/aminotransferase"/>
</dbReference>
<keyword evidence="5 12" id="KW-0032">Aminotransferase</keyword>
<dbReference type="Gene3D" id="3.40.640.10">
    <property type="entry name" value="Type I PLP-dependent aspartate aminotransferase-like (Major domain)"/>
    <property type="match status" value="1"/>
</dbReference>
<dbReference type="InterPro" id="IPR036388">
    <property type="entry name" value="WH-like_DNA-bd_sf"/>
</dbReference>
<dbReference type="Pfam" id="PF00392">
    <property type="entry name" value="GntR"/>
    <property type="match status" value="1"/>
</dbReference>
<dbReference type="KEGG" id="pmet:G4Y79_08485"/>
<comment type="similarity">
    <text evidence="3">Belongs to the class-I pyridoxal-phosphate-dependent aminotransferase family.</text>
</comment>
<dbReference type="Proteomes" id="UP000594468">
    <property type="component" value="Chromosome"/>
</dbReference>
<dbReference type="InterPro" id="IPR015424">
    <property type="entry name" value="PyrdxlP-dep_Trfase"/>
</dbReference>
<keyword evidence="8" id="KW-0805">Transcription regulation</keyword>
<keyword evidence="6 12" id="KW-0808">Transferase</keyword>
<protein>
    <submittedName>
        <fullName evidence="12">PLP-dependent aminotransferase family protein</fullName>
    </submittedName>
</protein>
<dbReference type="SMART" id="SM00345">
    <property type="entry name" value="HTH_GNTR"/>
    <property type="match status" value="1"/>
</dbReference>
<evidence type="ECO:0000256" key="10">
    <source>
        <dbReference type="ARBA" id="ARBA00023163"/>
    </source>
</evidence>
<organism evidence="12 13">
    <name type="scientific">Phototrophicus methaneseepsis</name>
    <dbReference type="NCBI Taxonomy" id="2710758"/>
    <lineage>
        <taxon>Bacteria</taxon>
        <taxon>Bacillati</taxon>
        <taxon>Chloroflexota</taxon>
        <taxon>Candidatus Thermofontia</taxon>
        <taxon>Phototrophicales</taxon>
        <taxon>Phototrophicaceae</taxon>
        <taxon>Phototrophicus</taxon>
    </lineage>
</organism>
<dbReference type="FunFam" id="3.40.640.10:FF:000053">
    <property type="entry name" value="Aminotransferase, class I"/>
    <property type="match status" value="1"/>
</dbReference>
<dbReference type="AlphaFoldDB" id="A0A7S8ECU3"/>
<sequence length="498" mass="55557">MMSTELGIVLDRESEEPIYKQLIRHIKMQIESGDLASGTRLPASRELAKDINVSRISVVNAYAELRAEGYLSAHAGRGTFVSRDGQSVAAATNGTLSAAATTRAMHDYSIRDMMKLARRPGIINFSHGAPSPEFFPMHHLQSAINAVLDRDGPSALLYERPEGYGPLRVAVRDYISALGIMCSVDNVLITGGAQQALDLVVQSLVSENETIVVASPTYIGMLDVARARRVQVHSVPMDEDGIRLDCLEYYLMENNPRLIYVMPTFQNPTGKVMPLHRRRQLLNLANDYGVPVLEDAVYHEFRFEGEAVPPLKALDTTDNVIHVSAYTKMLLPGMRIGYLVATNNQFERLVRVKQAADISTSGLNQRVIHLMIQRGVIAQQLERNNRELRRRRDAALEAAHKYFPAGMQWEVPQGGIYLWATLPPNGPTAAELFITAVQKQVSFAIGNVFFVNGRGARNIRLNYGMQRPELIDEGFRRLGEAWRELADKYSEIESTPLL</sequence>
<dbReference type="InterPro" id="IPR015422">
    <property type="entry name" value="PyrdxlP-dep_Trfase_small"/>
</dbReference>
<evidence type="ECO:0000313" key="13">
    <source>
        <dbReference type="Proteomes" id="UP000594468"/>
    </source>
</evidence>
<comment type="subunit">
    <text evidence="4">Homodimer.</text>
</comment>